<dbReference type="SUPFAM" id="SSF53098">
    <property type="entry name" value="Ribonuclease H-like"/>
    <property type="match status" value="1"/>
</dbReference>
<feature type="domain" description="Exonuclease" evidence="6">
    <location>
        <begin position="20"/>
        <end position="184"/>
    </location>
</feature>
<keyword evidence="8" id="KW-1185">Reference proteome</keyword>
<evidence type="ECO:0000256" key="3">
    <source>
        <dbReference type="ARBA" id="ARBA00022839"/>
    </source>
</evidence>
<dbReference type="InterPro" id="IPR012337">
    <property type="entry name" value="RNaseH-like_sf"/>
</dbReference>
<evidence type="ECO:0000259" key="5">
    <source>
        <dbReference type="SMART" id="SM00292"/>
    </source>
</evidence>
<dbReference type="Pfam" id="PF00929">
    <property type="entry name" value="RNase_T"/>
    <property type="match status" value="1"/>
</dbReference>
<evidence type="ECO:0000259" key="6">
    <source>
        <dbReference type="SMART" id="SM00479"/>
    </source>
</evidence>
<dbReference type="PANTHER" id="PTHR30231:SF4">
    <property type="entry name" value="PROTEIN NEN2"/>
    <property type="match status" value="1"/>
</dbReference>
<evidence type="ECO:0000313" key="8">
    <source>
        <dbReference type="Proteomes" id="UP001303236"/>
    </source>
</evidence>
<evidence type="ECO:0000313" key="7">
    <source>
        <dbReference type="EMBL" id="WNF26329.1"/>
    </source>
</evidence>
<dbReference type="CDD" id="cd06127">
    <property type="entry name" value="DEDDh"/>
    <property type="match status" value="1"/>
</dbReference>
<keyword evidence="1" id="KW-0540">Nuclease</keyword>
<sequence>MTMLDDRQTAAPWPTAYPQGYAVVDVETTGLARDDRIVSAAVYRLDALGDVEDHWYTLVNPERDPGPVWIHGLTSDVLAGAPLFPEVAAELSARLADRVLVAHNAAFDWSMIAREYARASVVAPVEQRLCTIALAKELRLPLPNHKLASLAAHFGVVQQQAHHALDDARVLAEAFRPSLHAAARGGVRLPLLECRPLTEWSDSPVAPRAGYRPSRQPNSWRPSRKRPACPYPNPGRYEKEMPLKQGMRVAFSGDTSIDRELLEDRAVEAGLHVATSVSRLTSLLVTNDPDAATSKTQKAKAFGTPILEESAFTHLLRDVAPADPGAPGSVPPQAPAPSSE</sequence>
<feature type="region of interest" description="Disordered" evidence="4">
    <location>
        <begin position="203"/>
        <end position="239"/>
    </location>
</feature>
<dbReference type="InterPro" id="IPR006054">
    <property type="entry name" value="DnaQ"/>
</dbReference>
<evidence type="ECO:0000256" key="2">
    <source>
        <dbReference type="ARBA" id="ARBA00022801"/>
    </source>
</evidence>
<organism evidence="7 8">
    <name type="scientific">Streptomyces durocortorensis</name>
    <dbReference type="NCBI Taxonomy" id="2811104"/>
    <lineage>
        <taxon>Bacteria</taxon>
        <taxon>Bacillati</taxon>
        <taxon>Actinomycetota</taxon>
        <taxon>Actinomycetes</taxon>
        <taxon>Kitasatosporales</taxon>
        <taxon>Streptomycetaceae</taxon>
        <taxon>Streptomyces</taxon>
    </lineage>
</organism>
<dbReference type="GO" id="GO:0004527">
    <property type="term" value="F:exonuclease activity"/>
    <property type="evidence" value="ECO:0007669"/>
    <property type="project" value="UniProtKB-KW"/>
</dbReference>
<feature type="domain" description="BRCT" evidence="5">
    <location>
        <begin position="241"/>
        <end position="319"/>
    </location>
</feature>
<dbReference type="InterPro" id="IPR013520">
    <property type="entry name" value="Ribonucl_H"/>
</dbReference>
<dbReference type="SUPFAM" id="SSF52113">
    <property type="entry name" value="BRCT domain"/>
    <property type="match status" value="1"/>
</dbReference>
<dbReference type="EMBL" id="CP134500">
    <property type="protein sequence ID" value="WNF26329.1"/>
    <property type="molecule type" value="Genomic_DNA"/>
</dbReference>
<accession>A0ABY9VQZ5</accession>
<dbReference type="Gene3D" id="3.40.50.10190">
    <property type="entry name" value="BRCT domain"/>
    <property type="match status" value="1"/>
</dbReference>
<dbReference type="InterPro" id="IPR036420">
    <property type="entry name" value="BRCT_dom_sf"/>
</dbReference>
<gene>
    <name evidence="7" type="ORF">RI138_05580</name>
</gene>
<dbReference type="InterPro" id="IPR001357">
    <property type="entry name" value="BRCT_dom"/>
</dbReference>
<reference evidence="7 8" key="1">
    <citation type="submission" date="2023-09" db="EMBL/GenBank/DDBJ databases">
        <title>Genome completion map analysis of the actinomycetes C11-1.</title>
        <authorList>
            <person name="Qin P."/>
            <person name="Guan P."/>
        </authorList>
    </citation>
    <scope>NUCLEOTIDE SEQUENCE [LARGE SCALE GENOMIC DNA]</scope>
    <source>
        <strain evidence="7 8">C11-1</strain>
    </source>
</reference>
<dbReference type="PANTHER" id="PTHR30231">
    <property type="entry name" value="DNA POLYMERASE III SUBUNIT EPSILON"/>
    <property type="match status" value="1"/>
</dbReference>
<feature type="region of interest" description="Disordered" evidence="4">
    <location>
        <begin position="318"/>
        <end position="340"/>
    </location>
</feature>
<keyword evidence="2" id="KW-0378">Hydrolase</keyword>
<feature type="compositionally biased region" description="Pro residues" evidence="4">
    <location>
        <begin position="329"/>
        <end position="340"/>
    </location>
</feature>
<dbReference type="Gene3D" id="3.30.420.10">
    <property type="entry name" value="Ribonuclease H-like superfamily/Ribonuclease H"/>
    <property type="match status" value="1"/>
</dbReference>
<keyword evidence="3 7" id="KW-0269">Exonuclease</keyword>
<dbReference type="SMART" id="SM00292">
    <property type="entry name" value="BRCT"/>
    <property type="match status" value="1"/>
</dbReference>
<evidence type="ECO:0000256" key="1">
    <source>
        <dbReference type="ARBA" id="ARBA00022722"/>
    </source>
</evidence>
<evidence type="ECO:0000256" key="4">
    <source>
        <dbReference type="SAM" id="MobiDB-lite"/>
    </source>
</evidence>
<dbReference type="SMART" id="SM00479">
    <property type="entry name" value="EXOIII"/>
    <property type="match status" value="1"/>
</dbReference>
<dbReference type="NCBIfam" id="TIGR00573">
    <property type="entry name" value="dnaq"/>
    <property type="match status" value="1"/>
</dbReference>
<dbReference type="Proteomes" id="UP001303236">
    <property type="component" value="Chromosome"/>
</dbReference>
<dbReference type="NCBIfam" id="NF004719">
    <property type="entry name" value="PRK06063.1"/>
    <property type="match status" value="1"/>
</dbReference>
<dbReference type="Pfam" id="PF00533">
    <property type="entry name" value="BRCT"/>
    <property type="match status" value="1"/>
</dbReference>
<proteinExistence type="predicted"/>
<name>A0ABY9VQZ5_9ACTN</name>
<dbReference type="InterPro" id="IPR036397">
    <property type="entry name" value="RNaseH_sf"/>
</dbReference>
<protein>
    <submittedName>
        <fullName evidence="7">DEDDh family exonuclease</fullName>
    </submittedName>
</protein>